<organism evidence="3 4">
    <name type="scientific">Ornithinicoccus hortensis</name>
    <dbReference type="NCBI Taxonomy" id="82346"/>
    <lineage>
        <taxon>Bacteria</taxon>
        <taxon>Bacillati</taxon>
        <taxon>Actinomycetota</taxon>
        <taxon>Actinomycetes</taxon>
        <taxon>Micrococcales</taxon>
        <taxon>Intrasporangiaceae</taxon>
        <taxon>Ornithinicoccus</taxon>
    </lineage>
</organism>
<dbReference type="InterPro" id="IPR006076">
    <property type="entry name" value="FAD-dep_OxRdtase"/>
</dbReference>
<dbReference type="AlphaFoldDB" id="A0A542YWF5"/>
<reference evidence="3 4" key="1">
    <citation type="submission" date="2019-06" db="EMBL/GenBank/DDBJ databases">
        <title>Sequencing the genomes of 1000 actinobacteria strains.</title>
        <authorList>
            <person name="Klenk H.-P."/>
        </authorList>
    </citation>
    <scope>NUCLEOTIDE SEQUENCE [LARGE SCALE GENOMIC DNA]</scope>
    <source>
        <strain evidence="3 4">DSM 12335</strain>
    </source>
</reference>
<proteinExistence type="predicted"/>
<accession>A0A542YWF5</accession>
<dbReference type="Gene3D" id="3.50.50.60">
    <property type="entry name" value="FAD/NAD(P)-binding domain"/>
    <property type="match status" value="1"/>
</dbReference>
<dbReference type="OrthoDB" id="4775411at2"/>
<evidence type="ECO:0000256" key="1">
    <source>
        <dbReference type="ARBA" id="ARBA00023002"/>
    </source>
</evidence>
<dbReference type="GO" id="GO:0016491">
    <property type="term" value="F:oxidoreductase activity"/>
    <property type="evidence" value="ECO:0007669"/>
    <property type="project" value="UniProtKB-KW"/>
</dbReference>
<name>A0A542YWF5_9MICO</name>
<dbReference type="SUPFAM" id="SSF51905">
    <property type="entry name" value="FAD/NAD(P)-binding domain"/>
    <property type="match status" value="1"/>
</dbReference>
<keyword evidence="1" id="KW-0560">Oxidoreductase</keyword>
<dbReference type="RefSeq" id="WP_141786305.1">
    <property type="nucleotide sequence ID" value="NZ_BAAAIK010000001.1"/>
</dbReference>
<dbReference type="Pfam" id="PF01266">
    <property type="entry name" value="DAO"/>
    <property type="match status" value="1"/>
</dbReference>
<dbReference type="GO" id="GO:0005737">
    <property type="term" value="C:cytoplasm"/>
    <property type="evidence" value="ECO:0007669"/>
    <property type="project" value="TreeGrafter"/>
</dbReference>
<gene>
    <name evidence="3" type="ORF">FB467_3614</name>
</gene>
<protein>
    <submittedName>
        <fullName evidence="3">Glycine/D-amino acid oxidase-like deaminating enzyme</fullName>
    </submittedName>
</protein>
<dbReference type="Gene3D" id="3.30.9.10">
    <property type="entry name" value="D-Amino Acid Oxidase, subunit A, domain 2"/>
    <property type="match status" value="1"/>
</dbReference>
<evidence type="ECO:0000313" key="4">
    <source>
        <dbReference type="Proteomes" id="UP000319516"/>
    </source>
</evidence>
<sequence length="386" mass="40648">MQTVVIGAGVVGASIATGLARRGAQVTLVDRGPVGAGTSATSYAWVNSNGKEPDSYFALNAEGVRAHHRLAADGSDWLGAGGHVEIAVDEAHVRHLRGRMDRMVERGYPVEEIDPARARDLLPDVLVPDAAALVAYFREEAFVHPQLYLAHVLGQGLRAGVRLRTGDEVVALSGGDGGAQVTLADGTVLAADRVVSAVGRWTSDLAALAGTSVPMATYQEPGDLTVGYLLETDPVPVRLDRVVTTPWLNLRPSGGGRLLLQALDLDATADPEAVPGPDSPLAEEFLQRLRAVVPQAAGARIRRVLVGRRAMPADGLTVVGPAVDRDWLYVVATHSGVTLAPFLSEAVAAEVLGDGEDARFADFRPARFEGVAEIASPRTPRKPGEQ</sequence>
<evidence type="ECO:0000259" key="2">
    <source>
        <dbReference type="Pfam" id="PF01266"/>
    </source>
</evidence>
<dbReference type="InterPro" id="IPR036188">
    <property type="entry name" value="FAD/NAD-bd_sf"/>
</dbReference>
<comment type="caution">
    <text evidence="3">The sequence shown here is derived from an EMBL/GenBank/DDBJ whole genome shotgun (WGS) entry which is preliminary data.</text>
</comment>
<dbReference type="PANTHER" id="PTHR13847:SF289">
    <property type="entry name" value="GLYCINE OXIDASE"/>
    <property type="match status" value="1"/>
</dbReference>
<feature type="domain" description="FAD dependent oxidoreductase" evidence="2">
    <location>
        <begin position="4"/>
        <end position="349"/>
    </location>
</feature>
<dbReference type="PRINTS" id="PR00411">
    <property type="entry name" value="PNDRDTASEI"/>
</dbReference>
<evidence type="ECO:0000313" key="3">
    <source>
        <dbReference type="EMBL" id="TQL52428.1"/>
    </source>
</evidence>
<dbReference type="Proteomes" id="UP000319516">
    <property type="component" value="Unassembled WGS sequence"/>
</dbReference>
<dbReference type="PANTHER" id="PTHR13847">
    <property type="entry name" value="SARCOSINE DEHYDROGENASE-RELATED"/>
    <property type="match status" value="1"/>
</dbReference>
<dbReference type="EMBL" id="VFOP01000001">
    <property type="protein sequence ID" value="TQL52428.1"/>
    <property type="molecule type" value="Genomic_DNA"/>
</dbReference>
<keyword evidence="4" id="KW-1185">Reference proteome</keyword>